<protein>
    <submittedName>
        <fullName evidence="3">Sigma-B regulation protein RsbQ</fullName>
    </submittedName>
</protein>
<dbReference type="RefSeq" id="WP_106135465.1">
    <property type="nucleotide sequence ID" value="NZ_PVTR01000018.1"/>
</dbReference>
<evidence type="ECO:0000313" key="4">
    <source>
        <dbReference type="Proteomes" id="UP000238157"/>
    </source>
</evidence>
<evidence type="ECO:0000259" key="2">
    <source>
        <dbReference type="Pfam" id="PF12697"/>
    </source>
</evidence>
<dbReference type="SUPFAM" id="SSF53474">
    <property type="entry name" value="alpha/beta-Hydrolases"/>
    <property type="match status" value="1"/>
</dbReference>
<dbReference type="Pfam" id="PF12697">
    <property type="entry name" value="Abhydrolase_6"/>
    <property type="match status" value="1"/>
</dbReference>
<sequence length="263" mass="29237">MNPLKKNNAKLFGASGKTTLVFAHGYGCDQSMWRLVVPDFEADYQILTFDHVGSGGSDEASYDFDKYNNLSGYATDIIELLEYCQLTKVVFVGHSVSAIIGALVAIKRPDLMGKLIMIGPSPCYINKGDYYGGFDENDIHEMIDTLESNYLGWSSYITPVIIGRPDKPEFADELNKSFCTNNPEIAKHFAKVTFMGDNRADLSKVTVDTLIVQTSPDIIAPERVGKYVHEQIVGSDYYLIESAGHCPHLTAPEETIRIIKDFI</sequence>
<dbReference type="InterPro" id="IPR000073">
    <property type="entry name" value="AB_hydrolase_1"/>
</dbReference>
<dbReference type="Gene3D" id="3.40.50.1820">
    <property type="entry name" value="alpha/beta hydrolase"/>
    <property type="match status" value="1"/>
</dbReference>
<comment type="caution">
    <text evidence="3">The sequence shown here is derived from an EMBL/GenBank/DDBJ whole genome shotgun (WGS) entry which is preliminary data.</text>
</comment>
<evidence type="ECO:0000313" key="3">
    <source>
        <dbReference type="EMBL" id="PRY84644.1"/>
    </source>
</evidence>
<dbReference type="AlphaFoldDB" id="A0A2T0WDP1"/>
<proteinExistence type="inferred from homology"/>
<organism evidence="3 4">
    <name type="scientific">Mongoliibacter ruber</name>
    <dbReference type="NCBI Taxonomy" id="1750599"/>
    <lineage>
        <taxon>Bacteria</taxon>
        <taxon>Pseudomonadati</taxon>
        <taxon>Bacteroidota</taxon>
        <taxon>Cytophagia</taxon>
        <taxon>Cytophagales</taxon>
        <taxon>Cyclobacteriaceae</taxon>
        <taxon>Mongoliibacter</taxon>
    </lineage>
</organism>
<dbReference type="InterPro" id="IPR029058">
    <property type="entry name" value="AB_hydrolase_fold"/>
</dbReference>
<feature type="domain" description="AB hydrolase-1" evidence="2">
    <location>
        <begin position="20"/>
        <end position="257"/>
    </location>
</feature>
<keyword evidence="4" id="KW-1185">Reference proteome</keyword>
<reference evidence="3 4" key="1">
    <citation type="submission" date="2018-03" db="EMBL/GenBank/DDBJ databases">
        <title>Genomic Encyclopedia of Archaeal and Bacterial Type Strains, Phase II (KMG-II): from individual species to whole genera.</title>
        <authorList>
            <person name="Goeker M."/>
        </authorList>
    </citation>
    <scope>NUCLEOTIDE SEQUENCE [LARGE SCALE GENOMIC DNA]</scope>
    <source>
        <strain evidence="3 4">DSM 27929</strain>
    </source>
</reference>
<dbReference type="EMBL" id="PVTR01000018">
    <property type="protein sequence ID" value="PRY84644.1"/>
    <property type="molecule type" value="Genomic_DNA"/>
</dbReference>
<dbReference type="OrthoDB" id="9780932at2"/>
<comment type="similarity">
    <text evidence="1">Belongs to the AB hydrolase superfamily.</text>
</comment>
<name>A0A2T0WDP1_9BACT</name>
<gene>
    <name evidence="3" type="ORF">CLW00_11827</name>
</gene>
<dbReference type="Proteomes" id="UP000238157">
    <property type="component" value="Unassembled WGS sequence"/>
</dbReference>
<dbReference type="PANTHER" id="PTHR43039">
    <property type="entry name" value="ESTERASE-RELATED"/>
    <property type="match status" value="1"/>
</dbReference>
<evidence type="ECO:0000256" key="1">
    <source>
        <dbReference type="ARBA" id="ARBA00008645"/>
    </source>
</evidence>
<accession>A0A2T0WDP1</accession>